<feature type="transmembrane region" description="Helical" evidence="1">
    <location>
        <begin position="49"/>
        <end position="77"/>
    </location>
</feature>
<keyword evidence="1" id="KW-0472">Membrane</keyword>
<evidence type="ECO:0000313" key="2">
    <source>
        <dbReference type="EMBL" id="CCH28463.1"/>
    </source>
</evidence>
<evidence type="ECO:0000256" key="1">
    <source>
        <dbReference type="SAM" id="Phobius"/>
    </source>
</evidence>
<dbReference type="AlphaFoldDB" id="K0JW99"/>
<dbReference type="STRING" id="1179773.BN6_11370"/>
<accession>K0JW99</accession>
<keyword evidence="3" id="KW-1185">Reference proteome</keyword>
<name>K0JW99_SACES</name>
<dbReference type="Proteomes" id="UP000006281">
    <property type="component" value="Chromosome"/>
</dbReference>
<dbReference type="PATRIC" id="fig|1179773.3.peg.1141"/>
<evidence type="ECO:0000313" key="3">
    <source>
        <dbReference type="Proteomes" id="UP000006281"/>
    </source>
</evidence>
<dbReference type="HOGENOM" id="CLU_2619900_0_0_11"/>
<gene>
    <name evidence="2" type="ordered locus">BN6_11370</name>
</gene>
<keyword evidence="1" id="KW-1133">Transmembrane helix</keyword>
<sequence length="78" mass="8116">MNTLASLAQAADTTEWTPFVVMVMIGAMALVLGLARLLRRVLGLLTRVLLSAGAAMTGLAAVLAGCTVLTTLVLVYVR</sequence>
<keyword evidence="1" id="KW-0812">Transmembrane</keyword>
<reference evidence="2 3" key="1">
    <citation type="journal article" date="2012" name="BMC Genomics">
        <title>Complete genome sequence of Saccharothrix espanaensis DSM 44229T and comparison to the other completely sequenced Pseudonocardiaceae.</title>
        <authorList>
            <person name="Strobel T."/>
            <person name="Al-Dilaimi A."/>
            <person name="Blom J."/>
            <person name="Gessner A."/>
            <person name="Kalinowski J."/>
            <person name="Luzhetska M."/>
            <person name="Puhler A."/>
            <person name="Szczepanowski R."/>
            <person name="Bechthold A."/>
            <person name="Ruckert C."/>
        </authorList>
    </citation>
    <scope>NUCLEOTIDE SEQUENCE [LARGE SCALE GENOMIC DNA]</scope>
    <source>
        <strain evidence="3">ATCC 51144 / DSM 44229 / JCM 9112 / NBRC 15066 / NRRL 15764</strain>
    </source>
</reference>
<protein>
    <submittedName>
        <fullName evidence="2">Putative membrane protein</fullName>
    </submittedName>
</protein>
<dbReference type="EMBL" id="HE804045">
    <property type="protein sequence ID" value="CCH28463.1"/>
    <property type="molecule type" value="Genomic_DNA"/>
</dbReference>
<feature type="transmembrane region" description="Helical" evidence="1">
    <location>
        <begin position="16"/>
        <end position="37"/>
    </location>
</feature>
<dbReference type="KEGG" id="sesp:BN6_11370"/>
<organism evidence="2 3">
    <name type="scientific">Saccharothrix espanaensis (strain ATCC 51144 / DSM 44229 / JCM 9112 / NBRC 15066 / NRRL 15764)</name>
    <dbReference type="NCBI Taxonomy" id="1179773"/>
    <lineage>
        <taxon>Bacteria</taxon>
        <taxon>Bacillati</taxon>
        <taxon>Actinomycetota</taxon>
        <taxon>Actinomycetes</taxon>
        <taxon>Pseudonocardiales</taxon>
        <taxon>Pseudonocardiaceae</taxon>
        <taxon>Saccharothrix</taxon>
    </lineage>
</organism>
<proteinExistence type="predicted"/>